<proteinExistence type="predicted"/>
<evidence type="ECO:0000313" key="1">
    <source>
        <dbReference type="EMBL" id="MDR6244640.1"/>
    </source>
</evidence>
<protein>
    <submittedName>
        <fullName evidence="1">Uncharacterized protein</fullName>
    </submittedName>
</protein>
<name>A0ABU1J066_9BACL</name>
<comment type="caution">
    <text evidence="1">The sequence shown here is derived from an EMBL/GenBank/DDBJ whole genome shotgun (WGS) entry which is preliminary data.</text>
</comment>
<dbReference type="Pfam" id="PF15428">
    <property type="entry name" value="Imm26"/>
    <property type="match status" value="1"/>
</dbReference>
<evidence type="ECO:0000313" key="2">
    <source>
        <dbReference type="Proteomes" id="UP001185028"/>
    </source>
</evidence>
<organism evidence="1 2">
    <name type="scientific">Paenibacillus hunanensis</name>
    <dbReference type="NCBI Taxonomy" id="539262"/>
    <lineage>
        <taxon>Bacteria</taxon>
        <taxon>Bacillati</taxon>
        <taxon>Bacillota</taxon>
        <taxon>Bacilli</taxon>
        <taxon>Bacillales</taxon>
        <taxon>Paenibacillaceae</taxon>
        <taxon>Paenibacillus</taxon>
    </lineage>
</organism>
<reference evidence="1 2" key="1">
    <citation type="submission" date="2023-07" db="EMBL/GenBank/DDBJ databases">
        <title>Genomic Encyclopedia of Type Strains, Phase IV (KMG-IV): sequencing the most valuable type-strain genomes for metagenomic binning, comparative biology and taxonomic classification.</title>
        <authorList>
            <person name="Goeker M."/>
        </authorList>
    </citation>
    <scope>NUCLEOTIDE SEQUENCE [LARGE SCALE GENOMIC DNA]</scope>
    <source>
        <strain evidence="1 2">DSM 22170</strain>
    </source>
</reference>
<dbReference type="InterPro" id="IPR029278">
    <property type="entry name" value="Imm26"/>
</dbReference>
<sequence>MKQPALWLTNELRPYFGLQQLNADWELMELRAGYWIALEGDVIRKCMGTYEQAYSETDVHIETRDRQWILPQTAKGKEKKLNFSNITSIKAASIKFSAGIRDQDHKGYVAVTNPNNTISLPLGECPQCHTREELLAWLQQYPTQLPADYDQKLERLLYAKRTRYNAIPGDIFRVELDLYYDAYVLVVGDLRKMQKDGLFSEYSIWNQAMTMPLFVRPYLYRTTNRSPQLTDIISAPQSDHVITVMDDYFLRGHYEHVGHKLLDEQDIAFPIGYGKTNDKPENGYSLSWGTGTAFKPESEVQFTAARTYSNNGVYSGISQYEFEPLENRDWPKTLDHPLYLEARQKAMAEFGFPVDISYDDFNKQTDGLTRRQYMEYLQRTYARYREAKDQK</sequence>
<accession>A0ABU1J066</accession>
<gene>
    <name evidence="1" type="ORF">JOC58_002537</name>
</gene>
<dbReference type="RefSeq" id="WP_229685868.1">
    <property type="nucleotide sequence ID" value="NZ_BMMB01000007.1"/>
</dbReference>
<dbReference type="EMBL" id="JAVDQH010000009">
    <property type="protein sequence ID" value="MDR6244640.1"/>
    <property type="molecule type" value="Genomic_DNA"/>
</dbReference>
<keyword evidence="2" id="KW-1185">Reference proteome</keyword>
<dbReference type="Proteomes" id="UP001185028">
    <property type="component" value="Unassembled WGS sequence"/>
</dbReference>